<dbReference type="EMBL" id="JBHTHQ010000021">
    <property type="protein sequence ID" value="MFD0705102.1"/>
    <property type="molecule type" value="Genomic_DNA"/>
</dbReference>
<proteinExistence type="predicted"/>
<dbReference type="InterPro" id="IPR010738">
    <property type="entry name" value="DUF1310"/>
</dbReference>
<name>A0ABW2Y4A6_9BIFI</name>
<evidence type="ECO:0000313" key="2">
    <source>
        <dbReference type="Proteomes" id="UP001597036"/>
    </source>
</evidence>
<protein>
    <submittedName>
        <fullName evidence="1">DUF1310 family protein</fullName>
    </submittedName>
</protein>
<comment type="caution">
    <text evidence="1">The sequence shown here is derived from an EMBL/GenBank/DDBJ whole genome shotgun (WGS) entry which is preliminary data.</text>
</comment>
<dbReference type="Proteomes" id="UP001597036">
    <property type="component" value="Unassembled WGS sequence"/>
</dbReference>
<gene>
    <name evidence="1" type="ORF">ACFQY8_05010</name>
</gene>
<dbReference type="RefSeq" id="WP_377938800.1">
    <property type="nucleotide sequence ID" value="NZ_JBHTHQ010000021.1"/>
</dbReference>
<accession>A0ABW2Y4A6</accession>
<sequence length="132" mass="14851">MTVKKKRKRHIALTIILSVILLVVLGVILQPKIEHLEMVHEVNTPECQKAIKEMLLEHDKKALTPQGKIKTYKIDYNSLSHSPMGGIYIDVIINDDPNIVISSMFSDVGQGIHHEIVVRSIGFMKLVGEKDS</sequence>
<dbReference type="Pfam" id="PF07006">
    <property type="entry name" value="DUF1310"/>
    <property type="match status" value="1"/>
</dbReference>
<keyword evidence="2" id="KW-1185">Reference proteome</keyword>
<evidence type="ECO:0000313" key="1">
    <source>
        <dbReference type="EMBL" id="MFD0705102.1"/>
    </source>
</evidence>
<reference evidence="2" key="1">
    <citation type="journal article" date="2019" name="Int. J. Syst. Evol. Microbiol.">
        <title>The Global Catalogue of Microorganisms (GCM) 10K type strain sequencing project: providing services to taxonomists for standard genome sequencing and annotation.</title>
        <authorList>
            <consortium name="The Broad Institute Genomics Platform"/>
            <consortium name="The Broad Institute Genome Sequencing Center for Infectious Disease"/>
            <person name="Wu L."/>
            <person name="Ma J."/>
        </authorList>
    </citation>
    <scope>NUCLEOTIDE SEQUENCE [LARGE SCALE GENOMIC DNA]</scope>
    <source>
        <strain evidence="2">CCM 8604</strain>
    </source>
</reference>
<organism evidence="1 2">
    <name type="scientific">Alloscardovia venturai</name>
    <dbReference type="NCBI Taxonomy" id="1769421"/>
    <lineage>
        <taxon>Bacteria</taxon>
        <taxon>Bacillati</taxon>
        <taxon>Actinomycetota</taxon>
        <taxon>Actinomycetes</taxon>
        <taxon>Bifidobacteriales</taxon>
        <taxon>Bifidobacteriaceae</taxon>
        <taxon>Alloscardovia</taxon>
    </lineage>
</organism>